<dbReference type="PROSITE" id="PS51257">
    <property type="entry name" value="PROKAR_LIPOPROTEIN"/>
    <property type="match status" value="1"/>
</dbReference>
<dbReference type="InterPro" id="IPR026443">
    <property type="entry name" value="Rhombo_lipo"/>
</dbReference>
<feature type="transmembrane region" description="Helical" evidence="1">
    <location>
        <begin position="253"/>
        <end position="271"/>
    </location>
</feature>
<dbReference type="Proteomes" id="UP000444316">
    <property type="component" value="Unassembled WGS sequence"/>
</dbReference>
<gene>
    <name evidence="2" type="primary">rhlP</name>
    <name evidence="2" type="ORF">GTP23_15220</name>
</gene>
<organism evidence="2 3">
    <name type="scientific">Duganella fentianensis</name>
    <dbReference type="NCBI Taxonomy" id="2692177"/>
    <lineage>
        <taxon>Bacteria</taxon>
        <taxon>Pseudomonadati</taxon>
        <taxon>Pseudomonadota</taxon>
        <taxon>Betaproteobacteria</taxon>
        <taxon>Burkholderiales</taxon>
        <taxon>Oxalobacteraceae</taxon>
        <taxon>Telluria group</taxon>
        <taxon>Duganella</taxon>
    </lineage>
</organism>
<reference evidence="2" key="1">
    <citation type="submission" date="2019-12" db="EMBL/GenBank/DDBJ databases">
        <title>Novel species isolated from a subtropical stream in China.</title>
        <authorList>
            <person name="Lu H."/>
        </authorList>
    </citation>
    <scope>NUCLEOTIDE SEQUENCE [LARGE SCALE GENOMIC DNA]</scope>
    <source>
        <strain evidence="2">FT93W</strain>
    </source>
</reference>
<keyword evidence="1" id="KW-0472">Membrane</keyword>
<keyword evidence="2" id="KW-0449">Lipoprotein</keyword>
<evidence type="ECO:0000256" key="1">
    <source>
        <dbReference type="SAM" id="Phobius"/>
    </source>
</evidence>
<dbReference type="AlphaFoldDB" id="A0A845HYX6"/>
<comment type="caution">
    <text evidence="2">The sequence shown here is derived from an EMBL/GenBank/DDBJ whole genome shotgun (WGS) entry which is preliminary data.</text>
</comment>
<evidence type="ECO:0000313" key="2">
    <source>
        <dbReference type="EMBL" id="MYN46400.1"/>
    </source>
</evidence>
<dbReference type="EMBL" id="WWCL01000003">
    <property type="protein sequence ID" value="MYN46400.1"/>
    <property type="molecule type" value="Genomic_DNA"/>
</dbReference>
<sequence length="277" mass="30361">MHFIKGVLIALLVTSLSGCAFWGSGHRVQQNGSVVDYLYPNAKQPTAMVPGVTQLRPPVRVGIAFVPGGGWGNGPSEQQKMKLLERVKASFSKHAYIGSIEIIPSAYMQARGGFDNLDQVARMFNVEVITLLSYDQVQFNDSNRLSLLYWTIIGAYVINGNQYDIQTMLDASVFDVKSRKLLFRAPGTSRVGGNATMAGFSEKSRAAQTDGYNQAVDQLIPNLQTELDSFRERLKSDSTIQVSNKEGYHGGGAADWSLLALAAALAALYYGQRRRAR</sequence>
<keyword evidence="1" id="KW-1133">Transmembrane helix</keyword>
<keyword evidence="3" id="KW-1185">Reference proteome</keyword>
<name>A0A845HYX6_9BURK</name>
<proteinExistence type="predicted"/>
<protein>
    <submittedName>
        <fullName evidence="2">Rhombotarget lipoprotein</fullName>
    </submittedName>
</protein>
<keyword evidence="1" id="KW-0812">Transmembrane</keyword>
<evidence type="ECO:0000313" key="3">
    <source>
        <dbReference type="Proteomes" id="UP000444316"/>
    </source>
</evidence>
<dbReference type="NCBIfam" id="TIGR04179">
    <property type="entry name" value="rhombo_lipo"/>
    <property type="match status" value="1"/>
</dbReference>
<dbReference type="RefSeq" id="WP_161035935.1">
    <property type="nucleotide sequence ID" value="NZ_WWCL01000003.1"/>
</dbReference>
<accession>A0A845HYX6</accession>